<dbReference type="PANTHER" id="PTHR45436">
    <property type="entry name" value="SENSOR HISTIDINE KINASE YKOH"/>
    <property type="match status" value="1"/>
</dbReference>
<keyword evidence="9" id="KW-0902">Two-component regulatory system</keyword>
<keyword evidence="6 10" id="KW-0812">Transmembrane</keyword>
<dbReference type="PANTHER" id="PTHR45436:SF5">
    <property type="entry name" value="SENSOR HISTIDINE KINASE TRCS"/>
    <property type="match status" value="1"/>
</dbReference>
<evidence type="ECO:0000256" key="9">
    <source>
        <dbReference type="ARBA" id="ARBA00023012"/>
    </source>
</evidence>
<keyword evidence="7 12" id="KW-0418">Kinase</keyword>
<name>A0A6J4NXN1_9ACTN</name>
<dbReference type="EMBL" id="CADCUP010000146">
    <property type="protein sequence ID" value="CAA9400403.1"/>
    <property type="molecule type" value="Genomic_DNA"/>
</dbReference>
<dbReference type="InterPro" id="IPR003661">
    <property type="entry name" value="HisK_dim/P_dom"/>
</dbReference>
<dbReference type="CDD" id="cd00082">
    <property type="entry name" value="HisKA"/>
    <property type="match status" value="1"/>
</dbReference>
<evidence type="ECO:0000256" key="10">
    <source>
        <dbReference type="SAM" id="Phobius"/>
    </source>
</evidence>
<accession>A0A6J4NXN1</accession>
<reference evidence="12" key="1">
    <citation type="submission" date="2020-02" db="EMBL/GenBank/DDBJ databases">
        <authorList>
            <person name="Meier V. D."/>
        </authorList>
    </citation>
    <scope>NUCLEOTIDE SEQUENCE</scope>
    <source>
        <strain evidence="12">AVDCRST_MAG06</strain>
    </source>
</reference>
<comment type="subcellular location">
    <subcellularLocation>
        <location evidence="2">Cell membrane</location>
    </subcellularLocation>
</comment>
<proteinExistence type="predicted"/>
<dbReference type="Gene3D" id="6.10.340.10">
    <property type="match status" value="1"/>
</dbReference>
<dbReference type="GO" id="GO:0005886">
    <property type="term" value="C:plasma membrane"/>
    <property type="evidence" value="ECO:0007669"/>
    <property type="project" value="UniProtKB-SubCell"/>
</dbReference>
<comment type="catalytic activity">
    <reaction evidence="1">
        <text>ATP + protein L-histidine = ADP + protein N-phospho-L-histidine.</text>
        <dbReference type="EC" id="2.7.13.3"/>
    </reaction>
</comment>
<gene>
    <name evidence="12" type="ORF">AVDCRST_MAG06-2136</name>
</gene>
<organism evidence="12">
    <name type="scientific">uncultured Nocardioides sp</name>
    <dbReference type="NCBI Taxonomy" id="198441"/>
    <lineage>
        <taxon>Bacteria</taxon>
        <taxon>Bacillati</taxon>
        <taxon>Actinomycetota</taxon>
        <taxon>Actinomycetes</taxon>
        <taxon>Propionibacteriales</taxon>
        <taxon>Nocardioidaceae</taxon>
        <taxon>Nocardioides</taxon>
        <taxon>environmental samples</taxon>
    </lineage>
</organism>
<keyword evidence="8 10" id="KW-1133">Transmembrane helix</keyword>
<dbReference type="RefSeq" id="WP_295659216.1">
    <property type="nucleotide sequence ID" value="NZ_CADCUP010000146.1"/>
</dbReference>
<dbReference type="GO" id="GO:0000155">
    <property type="term" value="F:phosphorelay sensor kinase activity"/>
    <property type="evidence" value="ECO:0007669"/>
    <property type="project" value="InterPro"/>
</dbReference>
<feature type="domain" description="HAMP" evidence="11">
    <location>
        <begin position="153"/>
        <end position="205"/>
    </location>
</feature>
<dbReference type="InterPro" id="IPR036097">
    <property type="entry name" value="HisK_dim/P_sf"/>
</dbReference>
<dbReference type="EC" id="2.7.13.3" evidence="3"/>
<dbReference type="Pfam" id="PF00512">
    <property type="entry name" value="HisKA"/>
    <property type="match status" value="1"/>
</dbReference>
<evidence type="ECO:0000256" key="5">
    <source>
        <dbReference type="ARBA" id="ARBA00022679"/>
    </source>
</evidence>
<evidence type="ECO:0000256" key="2">
    <source>
        <dbReference type="ARBA" id="ARBA00004236"/>
    </source>
</evidence>
<feature type="transmembrane region" description="Helical" evidence="10">
    <location>
        <begin position="133"/>
        <end position="155"/>
    </location>
</feature>
<dbReference type="SMART" id="SM00388">
    <property type="entry name" value="HisKA"/>
    <property type="match status" value="1"/>
</dbReference>
<dbReference type="Gene3D" id="1.10.287.130">
    <property type="match status" value="1"/>
</dbReference>
<evidence type="ECO:0000256" key="3">
    <source>
        <dbReference type="ARBA" id="ARBA00012438"/>
    </source>
</evidence>
<sequence>MRERLTVAFVVLTVTVLLVVGVVRAFTLRELIEERESVTLDRQARLVAVLVGNAERDGDAVTPAFLQPMAVGGTSITVERTGLPPVSVADPGYDPSDPGSDTVGRESLDQATVTVRQSEAVVRDVLGRNLGSLAALLLMLLLFAGVVGFVLAGYLSRPFVALAESAEALGRGRFDLELPRSSIPEAAAIATSLMASSGRLEDSIKRDRAFFHHASHVLRTPLTGMRLEIEDLSLRSDLPQDVRRTASRCVGEVQRLDGVVDDLLEFARGRSLVAGAEISLAALGSRIAQHWRDQLPESIEVRAYVDGGGDARLTPGPVEQLLDQVLAEVTSTAAGPVSLRFAGQPEHVRIRIEGGRPRNGGSQGHAGSESALAMVEALGGRLSGEVVSATGLEILLPRR</sequence>
<evidence type="ECO:0000256" key="8">
    <source>
        <dbReference type="ARBA" id="ARBA00022989"/>
    </source>
</evidence>
<evidence type="ECO:0000259" key="11">
    <source>
        <dbReference type="PROSITE" id="PS50885"/>
    </source>
</evidence>
<keyword evidence="10" id="KW-0472">Membrane</keyword>
<evidence type="ECO:0000256" key="1">
    <source>
        <dbReference type="ARBA" id="ARBA00000085"/>
    </source>
</evidence>
<dbReference type="InterPro" id="IPR050428">
    <property type="entry name" value="TCS_sensor_his_kinase"/>
</dbReference>
<evidence type="ECO:0000256" key="6">
    <source>
        <dbReference type="ARBA" id="ARBA00022692"/>
    </source>
</evidence>
<protein>
    <recommendedName>
        <fullName evidence="3">histidine kinase</fullName>
        <ecNumber evidence="3">2.7.13.3</ecNumber>
    </recommendedName>
</protein>
<dbReference type="AlphaFoldDB" id="A0A6J4NXN1"/>
<keyword evidence="4" id="KW-0597">Phosphoprotein</keyword>
<dbReference type="SUPFAM" id="SSF47384">
    <property type="entry name" value="Homodimeric domain of signal transducing histidine kinase"/>
    <property type="match status" value="1"/>
</dbReference>
<evidence type="ECO:0000256" key="4">
    <source>
        <dbReference type="ARBA" id="ARBA00022553"/>
    </source>
</evidence>
<dbReference type="PROSITE" id="PS50885">
    <property type="entry name" value="HAMP"/>
    <property type="match status" value="1"/>
</dbReference>
<keyword evidence="5" id="KW-0808">Transferase</keyword>
<evidence type="ECO:0000256" key="7">
    <source>
        <dbReference type="ARBA" id="ARBA00022777"/>
    </source>
</evidence>
<evidence type="ECO:0000313" key="12">
    <source>
        <dbReference type="EMBL" id="CAA9400403.1"/>
    </source>
</evidence>
<dbReference type="InterPro" id="IPR003660">
    <property type="entry name" value="HAMP_dom"/>
</dbReference>